<proteinExistence type="predicted"/>
<dbReference type="OrthoDB" id="9803573at2"/>
<accession>A0A4V1M1G6</accession>
<comment type="caution">
    <text evidence="2">The sequence shown here is derived from an EMBL/GenBank/DDBJ whole genome shotgun (WGS) entry which is preliminary data.</text>
</comment>
<dbReference type="EMBL" id="NXIE01000002">
    <property type="protein sequence ID" value="RXK13594.1"/>
    <property type="molecule type" value="Genomic_DNA"/>
</dbReference>
<dbReference type="Proteomes" id="UP000289718">
    <property type="component" value="Unassembled WGS sequence"/>
</dbReference>
<gene>
    <name evidence="2" type="ORF">CP965_07290</name>
</gene>
<name>A0A4V1M1G6_9BACT</name>
<feature type="domain" description="Pyruvate carboxyltransferase" evidence="1">
    <location>
        <begin position="6"/>
        <end position="267"/>
    </location>
</feature>
<dbReference type="SUPFAM" id="SSF51569">
    <property type="entry name" value="Aldolase"/>
    <property type="match status" value="1"/>
</dbReference>
<dbReference type="InterPro" id="IPR000891">
    <property type="entry name" value="PYR_CT"/>
</dbReference>
<dbReference type="GO" id="GO:0003824">
    <property type="term" value="F:catalytic activity"/>
    <property type="evidence" value="ECO:0007669"/>
    <property type="project" value="InterPro"/>
</dbReference>
<keyword evidence="3" id="KW-1185">Reference proteome</keyword>
<dbReference type="AlphaFoldDB" id="A0A4V1M1G6"/>
<evidence type="ECO:0000259" key="1">
    <source>
        <dbReference type="Pfam" id="PF00682"/>
    </source>
</evidence>
<dbReference type="InterPro" id="IPR013785">
    <property type="entry name" value="Aldolase_TIM"/>
</dbReference>
<dbReference type="RefSeq" id="WP_129061417.1">
    <property type="nucleotide sequence ID" value="NZ_NXIE01000002.1"/>
</dbReference>
<dbReference type="Pfam" id="PF00682">
    <property type="entry name" value="HMGL-like"/>
    <property type="match status" value="1"/>
</dbReference>
<organism evidence="2 3">
    <name type="scientific">Halarcobacter mediterraneus</name>
    <dbReference type="NCBI Taxonomy" id="2023153"/>
    <lineage>
        <taxon>Bacteria</taxon>
        <taxon>Pseudomonadati</taxon>
        <taxon>Campylobacterota</taxon>
        <taxon>Epsilonproteobacteria</taxon>
        <taxon>Campylobacterales</taxon>
        <taxon>Arcobacteraceae</taxon>
        <taxon>Halarcobacter</taxon>
    </lineage>
</organism>
<sequence>MTNLNLEILDCTLRDGGYVNDWRFSSGFIEKVINTLTNARVENIECGYFIKDKKENIYGALFNDLNFLKKDPNIDIKGKESNFFAMVDVAKVEIDDIPNYSGQIIDTLRVVFYKHQINIALPLIKSILDKGFKVLAQPMVTIDYSENEYIDLLRRIDSRVSMISIVDSFGNITKNELIRYIKLLDNTLDNSIGIGLHLHDNLENAILLLNNFIEYAYLINCKRKLIIDSSLSGIGRGAGNLKTEILAYHMNELHNYEKYDIYAFLDCINTTILPLKHNHNWGSDPFTKATALLNVHPNYAKFLRVVDPNISLSSFVNFIKNMPEEYRTHCRLEKTRKLYEKNNK</sequence>
<reference evidence="2 3" key="1">
    <citation type="submission" date="2017-09" db="EMBL/GenBank/DDBJ databases">
        <title>Genomics of the genus Arcobacter.</title>
        <authorList>
            <person name="Perez-Cataluna A."/>
            <person name="Figueras M.J."/>
            <person name="Salas-Masso N."/>
        </authorList>
    </citation>
    <scope>NUCLEOTIDE SEQUENCE [LARGE SCALE GENOMIC DNA]</scope>
    <source>
        <strain evidence="2 3">F156-34</strain>
    </source>
</reference>
<protein>
    <recommendedName>
        <fullName evidence="1">Pyruvate carboxyltransferase domain-containing protein</fullName>
    </recommendedName>
</protein>
<evidence type="ECO:0000313" key="3">
    <source>
        <dbReference type="Proteomes" id="UP000289718"/>
    </source>
</evidence>
<dbReference type="Gene3D" id="3.20.20.70">
    <property type="entry name" value="Aldolase class I"/>
    <property type="match status" value="1"/>
</dbReference>
<evidence type="ECO:0000313" key="2">
    <source>
        <dbReference type="EMBL" id="RXK13594.1"/>
    </source>
</evidence>